<dbReference type="Pfam" id="PF03102">
    <property type="entry name" value="NeuB"/>
    <property type="match status" value="1"/>
</dbReference>
<dbReference type="Gene3D" id="3.20.20.70">
    <property type="entry name" value="Aldolase class I"/>
    <property type="match status" value="1"/>
</dbReference>
<dbReference type="Gene3D" id="3.90.550.10">
    <property type="entry name" value="Spore Coat Polysaccharide Biosynthesis Protein SpsA, Chain A"/>
    <property type="match status" value="1"/>
</dbReference>
<gene>
    <name evidence="2" type="ORF">BKP37_17880</name>
</gene>
<feature type="domain" description="PseI/NeuA/B-like" evidence="1">
    <location>
        <begin position="42"/>
        <end position="245"/>
    </location>
</feature>
<dbReference type="SUPFAM" id="SSF51569">
    <property type="entry name" value="Aldolase"/>
    <property type="match status" value="1"/>
</dbReference>
<evidence type="ECO:0000313" key="2">
    <source>
        <dbReference type="EMBL" id="OIJ10410.1"/>
    </source>
</evidence>
<name>A0A1S2LDT4_9BACI</name>
<dbReference type="Pfam" id="PF02348">
    <property type="entry name" value="CTP_transf_3"/>
    <property type="match status" value="1"/>
</dbReference>
<keyword evidence="3" id="KW-1185">Reference proteome</keyword>
<dbReference type="CDD" id="cd02518">
    <property type="entry name" value="GT2_SpsF"/>
    <property type="match status" value="1"/>
</dbReference>
<protein>
    <recommendedName>
        <fullName evidence="1">PseI/NeuA/B-like domain-containing protein</fullName>
    </recommendedName>
</protein>
<sequence>MVYNIIEIANTHGGSVEYIHSLLDEYSHYKKGFGVKFQPFKYNKIATEDYEYYDIYKSIFITEQDWNVIINKANETKDIWLDIFDEYGVQILKNNISNITGIKLQASVLFNKRVLNALSLINLTNKKVIINISAYDITQIKERISEIKELIRPEEILIELGFQSYPTELSDSGLSKIKELKANFKNRIVFADHVDGRSEDTILLPIIATLLGADVIEKHIMHSSLETKYDMFSSVTVEQYDRYTKLQKNYSELLSMPFITNKEKEYLKNTIQIPTLTENVKKGSLISGSQISYKRSGNTGLNTKELEKALQNFNILATDKTKGETLKLEDFKKATIAVIVACRLKSTRLPRKALLPIGDYSSIELCLKNTLKFENVNYTILATSTEDEDAVLENHNYRDDIIFHRGNPEDVIDRYLEIARSLKIDIIIRVTGDCPYVSNDICQYLLMSHFLKGADYTSGEGAAVGTSVEIINVDALEKVKSYFQEANYSEYMTWYFQNNPDHFKLNKVDLPEKWCRNYRLTLDYQEDLTLFNEIERYLKEKNIEYSIDKLFEYLDDNPQIANINSHLTLKYKTDKELINKLHEVTKIKDC</sequence>
<dbReference type="EMBL" id="MLQR01000050">
    <property type="protein sequence ID" value="OIJ10410.1"/>
    <property type="molecule type" value="Genomic_DNA"/>
</dbReference>
<dbReference type="SUPFAM" id="SSF53448">
    <property type="entry name" value="Nucleotide-diphospho-sugar transferases"/>
    <property type="match status" value="1"/>
</dbReference>
<dbReference type="InterPro" id="IPR013132">
    <property type="entry name" value="PseI/NeuA/B-like_N"/>
</dbReference>
<organism evidence="2 3">
    <name type="scientific">Anaerobacillus alkalilacustris</name>
    <dbReference type="NCBI Taxonomy" id="393763"/>
    <lineage>
        <taxon>Bacteria</taxon>
        <taxon>Bacillati</taxon>
        <taxon>Bacillota</taxon>
        <taxon>Bacilli</taxon>
        <taxon>Bacillales</taxon>
        <taxon>Bacillaceae</taxon>
        <taxon>Anaerobacillus</taxon>
    </lineage>
</organism>
<dbReference type="InterPro" id="IPR013785">
    <property type="entry name" value="Aldolase_TIM"/>
</dbReference>
<dbReference type="AlphaFoldDB" id="A0A1S2LDT4"/>
<dbReference type="InterPro" id="IPR029044">
    <property type="entry name" value="Nucleotide-diphossugar_trans"/>
</dbReference>
<dbReference type="GO" id="GO:0016051">
    <property type="term" value="P:carbohydrate biosynthetic process"/>
    <property type="evidence" value="ECO:0007669"/>
    <property type="project" value="InterPro"/>
</dbReference>
<evidence type="ECO:0000313" key="3">
    <source>
        <dbReference type="Proteomes" id="UP000179524"/>
    </source>
</evidence>
<dbReference type="PANTHER" id="PTHR42866">
    <property type="entry name" value="3-DEOXY-MANNO-OCTULOSONATE CYTIDYLYLTRANSFERASE"/>
    <property type="match status" value="1"/>
</dbReference>
<accession>A0A1S2LDT4</accession>
<comment type="caution">
    <text evidence="2">The sequence shown here is derived from an EMBL/GenBank/DDBJ whole genome shotgun (WGS) entry which is preliminary data.</text>
</comment>
<dbReference type="OrthoDB" id="9815559at2"/>
<dbReference type="GO" id="GO:0005829">
    <property type="term" value="C:cytosol"/>
    <property type="evidence" value="ECO:0007669"/>
    <property type="project" value="TreeGrafter"/>
</dbReference>
<dbReference type="Proteomes" id="UP000179524">
    <property type="component" value="Unassembled WGS sequence"/>
</dbReference>
<dbReference type="RefSeq" id="WP_071310983.1">
    <property type="nucleotide sequence ID" value="NZ_MLQR01000050.1"/>
</dbReference>
<dbReference type="PANTHER" id="PTHR42866:SF1">
    <property type="entry name" value="SPORE COAT POLYSACCHARIDE BIOSYNTHESIS PROTEIN SPSF"/>
    <property type="match status" value="1"/>
</dbReference>
<proteinExistence type="predicted"/>
<dbReference type="InterPro" id="IPR003329">
    <property type="entry name" value="Cytidylyl_trans"/>
</dbReference>
<evidence type="ECO:0000259" key="1">
    <source>
        <dbReference type="Pfam" id="PF03102"/>
    </source>
</evidence>
<reference evidence="2 3" key="1">
    <citation type="submission" date="2016-10" db="EMBL/GenBank/DDBJ databases">
        <title>Draft genome sequences of four alkaliphilic bacteria belonging to the Anaerobacillus genus.</title>
        <authorList>
            <person name="Bassil N.M."/>
            <person name="Lloyd J.R."/>
        </authorList>
    </citation>
    <scope>NUCLEOTIDE SEQUENCE [LARGE SCALE GENOMIC DNA]</scope>
    <source>
        <strain evidence="2 3">DSM 18345</strain>
    </source>
</reference>